<dbReference type="GO" id="GO:1903785">
    <property type="term" value="P:L-valine transmembrane transport"/>
    <property type="evidence" value="ECO:0007669"/>
    <property type="project" value="TreeGrafter"/>
</dbReference>
<protein>
    <submittedName>
        <fullName evidence="9">4-azaleucine resistance probable transporter AzlC</fullName>
    </submittedName>
</protein>
<evidence type="ECO:0000313" key="10">
    <source>
        <dbReference type="Proteomes" id="UP000183997"/>
    </source>
</evidence>
<dbReference type="PANTHER" id="PTHR34979:SF1">
    <property type="entry name" value="INNER MEMBRANE PROTEIN YGAZ"/>
    <property type="match status" value="1"/>
</dbReference>
<keyword evidence="6 8" id="KW-1133">Transmembrane helix</keyword>
<evidence type="ECO:0000256" key="1">
    <source>
        <dbReference type="ARBA" id="ARBA00004651"/>
    </source>
</evidence>
<feature type="transmembrane region" description="Helical" evidence="8">
    <location>
        <begin position="217"/>
        <end position="233"/>
    </location>
</feature>
<keyword evidence="5 8" id="KW-0812">Transmembrane</keyword>
<evidence type="ECO:0000256" key="8">
    <source>
        <dbReference type="SAM" id="Phobius"/>
    </source>
</evidence>
<evidence type="ECO:0000313" key="9">
    <source>
        <dbReference type="EMBL" id="SHJ92925.1"/>
    </source>
</evidence>
<feature type="transmembrane region" description="Helical" evidence="8">
    <location>
        <begin position="53"/>
        <end position="74"/>
    </location>
</feature>
<feature type="transmembrane region" description="Helical" evidence="8">
    <location>
        <begin position="165"/>
        <end position="187"/>
    </location>
</feature>
<feature type="transmembrane region" description="Helical" evidence="8">
    <location>
        <begin position="81"/>
        <end position="103"/>
    </location>
</feature>
<dbReference type="OrthoDB" id="3177005at2"/>
<accession>A0A1M6NB58</accession>
<evidence type="ECO:0000256" key="4">
    <source>
        <dbReference type="ARBA" id="ARBA00022475"/>
    </source>
</evidence>
<proteinExistence type="inferred from homology"/>
<feature type="transmembrane region" description="Helical" evidence="8">
    <location>
        <begin position="139"/>
        <end position="159"/>
    </location>
</feature>
<evidence type="ECO:0000256" key="6">
    <source>
        <dbReference type="ARBA" id="ARBA00022989"/>
    </source>
</evidence>
<dbReference type="STRING" id="1121421.SAMN02745123_00025"/>
<evidence type="ECO:0000256" key="5">
    <source>
        <dbReference type="ARBA" id="ARBA00022692"/>
    </source>
</evidence>
<feature type="transmembrane region" description="Helical" evidence="8">
    <location>
        <begin position="27"/>
        <end position="47"/>
    </location>
</feature>
<dbReference type="Pfam" id="PF03591">
    <property type="entry name" value="AzlC"/>
    <property type="match status" value="1"/>
</dbReference>
<keyword evidence="4" id="KW-1003">Cell membrane</keyword>
<comment type="similarity">
    <text evidence="2">Belongs to the AzlC family.</text>
</comment>
<sequence>MAKPVVAQAGNLQVLDVSQGLRESIPVLLGVIPFGITCGIIGITTGLTHVETILMSLLVFAGASQFVAMTMLGAGIADWSIIVFTTFLINLRHFIMGASLAPYMMKLPLPFQALLSFGMVDESYALTANRIYKVGYSPYYQLSVSMSLYLTWVISTVFGVMMGGYLANCLEWGLDFAMTATFLVLLIPRLVDRISLLVCTLSGIIAVLAALYLPGKWYIIVACLVASVIGSIMERMRGHEK</sequence>
<organism evidence="9 10">
    <name type="scientific">Desulforamulus aeronauticus DSM 10349</name>
    <dbReference type="NCBI Taxonomy" id="1121421"/>
    <lineage>
        <taxon>Bacteria</taxon>
        <taxon>Bacillati</taxon>
        <taxon>Bacillota</taxon>
        <taxon>Clostridia</taxon>
        <taxon>Eubacteriales</taxon>
        <taxon>Peptococcaceae</taxon>
        <taxon>Desulforamulus</taxon>
    </lineage>
</organism>
<keyword evidence="7 8" id="KW-0472">Membrane</keyword>
<comment type="subcellular location">
    <subcellularLocation>
        <location evidence="1">Cell membrane</location>
        <topology evidence="1">Multi-pass membrane protein</topology>
    </subcellularLocation>
</comment>
<dbReference type="EMBL" id="FRAR01000004">
    <property type="protein sequence ID" value="SHJ92925.1"/>
    <property type="molecule type" value="Genomic_DNA"/>
</dbReference>
<reference evidence="10" key="1">
    <citation type="submission" date="2016-11" db="EMBL/GenBank/DDBJ databases">
        <authorList>
            <person name="Varghese N."/>
            <person name="Submissions S."/>
        </authorList>
    </citation>
    <scope>NUCLEOTIDE SEQUENCE [LARGE SCALE GENOMIC DNA]</scope>
    <source>
        <strain evidence="10">DSM 10349</strain>
    </source>
</reference>
<dbReference type="RefSeq" id="WP_139257205.1">
    <property type="nucleotide sequence ID" value="NZ_FRAR01000004.1"/>
</dbReference>
<dbReference type="GO" id="GO:0005886">
    <property type="term" value="C:plasma membrane"/>
    <property type="evidence" value="ECO:0007669"/>
    <property type="project" value="UniProtKB-SubCell"/>
</dbReference>
<evidence type="ECO:0000256" key="3">
    <source>
        <dbReference type="ARBA" id="ARBA00022448"/>
    </source>
</evidence>
<evidence type="ECO:0000256" key="7">
    <source>
        <dbReference type="ARBA" id="ARBA00023136"/>
    </source>
</evidence>
<dbReference type="Proteomes" id="UP000183997">
    <property type="component" value="Unassembled WGS sequence"/>
</dbReference>
<name>A0A1M6NB58_9FIRM</name>
<keyword evidence="10" id="KW-1185">Reference proteome</keyword>
<dbReference type="InterPro" id="IPR011606">
    <property type="entry name" value="Brnchd-chn_aa_trnsp_permease"/>
</dbReference>
<gene>
    <name evidence="9" type="ORF">SAMN02745123_00025</name>
</gene>
<keyword evidence="3" id="KW-0813">Transport</keyword>
<dbReference type="PANTHER" id="PTHR34979">
    <property type="entry name" value="INNER MEMBRANE PROTEIN YGAZ"/>
    <property type="match status" value="1"/>
</dbReference>
<feature type="transmembrane region" description="Helical" evidence="8">
    <location>
        <begin position="194"/>
        <end position="211"/>
    </location>
</feature>
<dbReference type="AlphaFoldDB" id="A0A1M6NB58"/>
<evidence type="ECO:0000256" key="2">
    <source>
        <dbReference type="ARBA" id="ARBA00010735"/>
    </source>
</evidence>